<dbReference type="AlphaFoldDB" id="A0A645EMI1"/>
<comment type="caution">
    <text evidence="2">The sequence shown here is derived from an EMBL/GenBank/DDBJ whole genome shotgun (WGS) entry which is preliminary data.</text>
</comment>
<keyword evidence="1" id="KW-0472">Membrane</keyword>
<evidence type="ECO:0000256" key="1">
    <source>
        <dbReference type="SAM" id="Phobius"/>
    </source>
</evidence>
<keyword evidence="1" id="KW-1133">Transmembrane helix</keyword>
<feature type="transmembrane region" description="Helical" evidence="1">
    <location>
        <begin position="9"/>
        <end position="26"/>
    </location>
</feature>
<protein>
    <submittedName>
        <fullName evidence="2">Uncharacterized protein</fullName>
    </submittedName>
</protein>
<sequence length="77" mass="8721">MKNSRFSKILVTLIIVMNVAFTIYVLEIFKKIGSEPSTLILSWFGFTTGELLMLSSIKKKKITSDSTSEITDENQDE</sequence>
<feature type="transmembrane region" description="Helical" evidence="1">
    <location>
        <begin position="38"/>
        <end position="57"/>
    </location>
</feature>
<dbReference type="EMBL" id="VSSQ01049149">
    <property type="protein sequence ID" value="MPN03221.1"/>
    <property type="molecule type" value="Genomic_DNA"/>
</dbReference>
<name>A0A645EMI1_9ZZZZ</name>
<proteinExistence type="predicted"/>
<accession>A0A645EMI1</accession>
<evidence type="ECO:0000313" key="2">
    <source>
        <dbReference type="EMBL" id="MPN03221.1"/>
    </source>
</evidence>
<reference evidence="2" key="1">
    <citation type="submission" date="2019-08" db="EMBL/GenBank/DDBJ databases">
        <authorList>
            <person name="Kucharzyk K."/>
            <person name="Murdoch R.W."/>
            <person name="Higgins S."/>
            <person name="Loffler F."/>
        </authorList>
    </citation>
    <scope>NUCLEOTIDE SEQUENCE</scope>
</reference>
<gene>
    <name evidence="2" type="ORF">SDC9_150447</name>
</gene>
<organism evidence="2">
    <name type="scientific">bioreactor metagenome</name>
    <dbReference type="NCBI Taxonomy" id="1076179"/>
    <lineage>
        <taxon>unclassified sequences</taxon>
        <taxon>metagenomes</taxon>
        <taxon>ecological metagenomes</taxon>
    </lineage>
</organism>
<keyword evidence="1" id="KW-0812">Transmembrane</keyword>